<dbReference type="AlphaFoldDB" id="A0AA47M170"/>
<dbReference type="InterPro" id="IPR001675">
    <property type="entry name" value="Glyco_trans_29"/>
</dbReference>
<keyword evidence="6" id="KW-0735">Signal-anchor</keyword>
<dbReference type="InterPro" id="IPR050943">
    <property type="entry name" value="Glycosyltr_29_Sialyltrsf"/>
</dbReference>
<feature type="region of interest" description="Disordered" evidence="11">
    <location>
        <begin position="1"/>
        <end position="63"/>
    </location>
</feature>
<dbReference type="PANTHER" id="PTHR11987:SF50">
    <property type="entry name" value="ALPHA-2,8-SIALYLTRANSFERASE 8F"/>
    <property type="match status" value="1"/>
</dbReference>
<accession>A0AA47M170</accession>
<feature type="compositionally biased region" description="Basic and acidic residues" evidence="11">
    <location>
        <begin position="239"/>
        <end position="265"/>
    </location>
</feature>
<keyword evidence="10" id="KW-0325">Glycoprotein</keyword>
<keyword evidence="7 12" id="KW-1133">Transmembrane helix</keyword>
<keyword evidence="9 12" id="KW-0472">Membrane</keyword>
<feature type="compositionally biased region" description="Basic and acidic residues" evidence="11">
    <location>
        <begin position="12"/>
        <end position="29"/>
    </location>
</feature>
<evidence type="ECO:0000256" key="5">
    <source>
        <dbReference type="ARBA" id="ARBA00022692"/>
    </source>
</evidence>
<evidence type="ECO:0000256" key="2">
    <source>
        <dbReference type="ARBA" id="ARBA00006003"/>
    </source>
</evidence>
<keyword evidence="8" id="KW-0333">Golgi apparatus</keyword>
<evidence type="ECO:0000256" key="7">
    <source>
        <dbReference type="ARBA" id="ARBA00022989"/>
    </source>
</evidence>
<evidence type="ECO:0000256" key="3">
    <source>
        <dbReference type="ARBA" id="ARBA00022676"/>
    </source>
</evidence>
<dbReference type="PANTHER" id="PTHR11987">
    <property type="entry name" value="ALPHA-2,8-SIALYLTRANSFERASE"/>
    <property type="match status" value="1"/>
</dbReference>
<evidence type="ECO:0000256" key="6">
    <source>
        <dbReference type="ARBA" id="ARBA00022968"/>
    </source>
</evidence>
<evidence type="ECO:0000256" key="1">
    <source>
        <dbReference type="ARBA" id="ARBA00004323"/>
    </source>
</evidence>
<keyword evidence="5 12" id="KW-0812">Transmembrane</keyword>
<dbReference type="InterPro" id="IPR038578">
    <property type="entry name" value="GT29-like_sf"/>
</dbReference>
<name>A0AA47M170_MERPO</name>
<comment type="caution">
    <text evidence="13">The sequence shown here is derived from an EMBL/GenBank/DDBJ whole genome shotgun (WGS) entry which is preliminary data.</text>
</comment>
<evidence type="ECO:0000256" key="8">
    <source>
        <dbReference type="ARBA" id="ARBA00023034"/>
    </source>
</evidence>
<proteinExistence type="inferred from homology"/>
<organism evidence="13 14">
    <name type="scientific">Merluccius polli</name>
    <name type="common">Benguela hake</name>
    <name type="synonym">Merluccius cadenati</name>
    <dbReference type="NCBI Taxonomy" id="89951"/>
    <lineage>
        <taxon>Eukaryota</taxon>
        <taxon>Metazoa</taxon>
        <taxon>Chordata</taxon>
        <taxon>Craniata</taxon>
        <taxon>Vertebrata</taxon>
        <taxon>Euteleostomi</taxon>
        <taxon>Actinopterygii</taxon>
        <taxon>Neopterygii</taxon>
        <taxon>Teleostei</taxon>
        <taxon>Neoteleostei</taxon>
        <taxon>Acanthomorphata</taxon>
        <taxon>Zeiogadaria</taxon>
        <taxon>Gadariae</taxon>
        <taxon>Gadiformes</taxon>
        <taxon>Gadoidei</taxon>
        <taxon>Merlucciidae</taxon>
        <taxon>Merluccius</taxon>
    </lineage>
</organism>
<protein>
    <submittedName>
        <fullName evidence="13">Alpha-2,8-sialyltransferase 8F</fullName>
    </submittedName>
</protein>
<dbReference type="Gene3D" id="3.90.1480.20">
    <property type="entry name" value="Glycosyl transferase family 29"/>
    <property type="match status" value="1"/>
</dbReference>
<evidence type="ECO:0000256" key="11">
    <source>
        <dbReference type="SAM" id="MobiDB-lite"/>
    </source>
</evidence>
<dbReference type="Proteomes" id="UP001174136">
    <property type="component" value="Unassembled WGS sequence"/>
</dbReference>
<keyword evidence="3" id="KW-0328">Glycosyltransferase</keyword>
<dbReference type="GO" id="GO:0006491">
    <property type="term" value="P:N-glycan processing"/>
    <property type="evidence" value="ECO:0007669"/>
    <property type="project" value="TreeGrafter"/>
</dbReference>
<dbReference type="GO" id="GO:0000139">
    <property type="term" value="C:Golgi membrane"/>
    <property type="evidence" value="ECO:0007669"/>
    <property type="project" value="UniProtKB-SubCell"/>
</dbReference>
<keyword evidence="14" id="KW-1185">Reference proteome</keyword>
<dbReference type="GO" id="GO:0003828">
    <property type="term" value="F:alpha-N-acetylneuraminate alpha-2,8-sialyltransferase activity"/>
    <property type="evidence" value="ECO:0007669"/>
    <property type="project" value="TreeGrafter"/>
</dbReference>
<evidence type="ECO:0000256" key="9">
    <source>
        <dbReference type="ARBA" id="ARBA00023136"/>
    </source>
</evidence>
<dbReference type="Pfam" id="PF00777">
    <property type="entry name" value="Glyco_transf_29"/>
    <property type="match status" value="1"/>
</dbReference>
<evidence type="ECO:0000313" key="13">
    <source>
        <dbReference type="EMBL" id="KAK0131709.1"/>
    </source>
</evidence>
<dbReference type="GO" id="GO:0009311">
    <property type="term" value="P:oligosaccharide metabolic process"/>
    <property type="evidence" value="ECO:0007669"/>
    <property type="project" value="TreeGrafter"/>
</dbReference>
<comment type="similarity">
    <text evidence="2">Belongs to the glycosyltransferase 29 family.</text>
</comment>
<comment type="subcellular location">
    <subcellularLocation>
        <location evidence="1">Golgi apparatus membrane</location>
        <topology evidence="1">Single-pass type II membrane protein</topology>
    </subcellularLocation>
</comment>
<feature type="region of interest" description="Disordered" evidence="11">
    <location>
        <begin position="102"/>
        <end position="265"/>
    </location>
</feature>
<dbReference type="EMBL" id="JAOPHQ010006383">
    <property type="protein sequence ID" value="KAK0131709.1"/>
    <property type="molecule type" value="Genomic_DNA"/>
</dbReference>
<keyword evidence="4" id="KW-0808">Transferase</keyword>
<evidence type="ECO:0000256" key="4">
    <source>
        <dbReference type="ARBA" id="ARBA00022679"/>
    </source>
</evidence>
<feature type="transmembrane region" description="Helical" evidence="12">
    <location>
        <begin position="70"/>
        <end position="98"/>
    </location>
</feature>
<evidence type="ECO:0000256" key="12">
    <source>
        <dbReference type="SAM" id="Phobius"/>
    </source>
</evidence>
<evidence type="ECO:0000313" key="14">
    <source>
        <dbReference type="Proteomes" id="UP001174136"/>
    </source>
</evidence>
<evidence type="ECO:0000256" key="10">
    <source>
        <dbReference type="ARBA" id="ARBA00023180"/>
    </source>
</evidence>
<reference evidence="13" key="1">
    <citation type="journal article" date="2023" name="Front. Mar. Sci.">
        <title>A new Merluccius polli reference genome to investigate the effects of global change in West African waters.</title>
        <authorList>
            <person name="Mateo J.L."/>
            <person name="Blanco-Fernandez C."/>
            <person name="Garcia-Vazquez E."/>
            <person name="Machado-Schiaffino G."/>
        </authorList>
    </citation>
    <scope>NUCLEOTIDE SEQUENCE</scope>
    <source>
        <strain evidence="13">C29</strain>
        <tissue evidence="13">Fin</tissue>
    </source>
</reference>
<sequence>MYKMESPQINRDAQRDRKIERANFSRRGGEALGQGKEEEDEVLRRGGVTKKTGCNPKGKRKSQQWGGMRVLLLKLLVSLMVTIFILGTTLTTLVSYVYTDSDGTPGSPPLDLPLNKSDPPKTRLHSPVNTPDPRKPPLHPKLKKPDPPETPLLPDLKKPDPPETPLLPDLKKPDPPETPLLPDLKKPDPPKTPLLPDLKKPDPPETPLLPDLKKPDPPETPLLPDLKKPDPPETPLLPDLKKPDPPKTPLRPDLKKPDPPKKCKGCRDPLIIKALEQYSQTWTKQQNNSQNFRALLRSSCDAVNNAIVTQENTPTGTKVVYDGDPKRSMVVNTAIFNTFPKRTPFSSKLWGTCAVVGNGGIMFNSTCGKRIDSAQHVIRCNLPPVEDIYLKDVGNKTDLVTANPSILVDRFGSLDRRRRPFAESMRRYNDSLMLLPAFSYTGNTVLSLRALYTIEDFEGVIRPVFVNPLYLLSMDSFWRNRGMMAKRMSTGFMMVNLALELCDDVQVYGFWPFSEHPHLAPGSAPLPNHYYDNRQWNKVLHAMPDEFLQLLGLHSQGILKLHLGQCGPSNA</sequence>
<gene>
    <name evidence="13" type="primary">ST8SIA6</name>
    <name evidence="13" type="ORF">N1851_033522</name>
</gene>